<dbReference type="PANTHER" id="PTHR11138">
    <property type="entry name" value="METHIONYL-TRNA FORMYLTRANSFERASE"/>
    <property type="match status" value="1"/>
</dbReference>
<dbReference type="EMBL" id="FQWZ01000002">
    <property type="protein sequence ID" value="SHG64552.1"/>
    <property type="molecule type" value="Genomic_DNA"/>
</dbReference>
<dbReference type="HAMAP" id="MF_00182">
    <property type="entry name" value="Formyl_trans"/>
    <property type="match status" value="1"/>
</dbReference>
<dbReference type="InterPro" id="IPR041711">
    <property type="entry name" value="Met-tRNA-FMT_N"/>
</dbReference>
<comment type="function">
    <text evidence="5">Attaches a formyl group to the free amino group of methionyl-tRNA(fMet). The formyl group appears to play a dual role in the initiator identity of N-formylmethionyl-tRNA by promoting its recognition by IF2 and preventing the misappropriation of this tRNA by the elongation apparatus.</text>
</comment>
<evidence type="ECO:0000256" key="5">
    <source>
        <dbReference type="HAMAP-Rule" id="MF_00182"/>
    </source>
</evidence>
<dbReference type="Gene3D" id="3.40.50.12230">
    <property type="match status" value="1"/>
</dbReference>
<dbReference type="STRING" id="490188.SAMN04488068_0907"/>
<dbReference type="PROSITE" id="PS00373">
    <property type="entry name" value="GART"/>
    <property type="match status" value="1"/>
</dbReference>
<comment type="similarity">
    <text evidence="1 5">Belongs to the Fmt family.</text>
</comment>
<accession>A0A1M5LHE8</accession>
<dbReference type="NCBIfam" id="TIGR00460">
    <property type="entry name" value="fmt"/>
    <property type="match status" value="1"/>
</dbReference>
<keyword evidence="9" id="KW-1185">Reference proteome</keyword>
<dbReference type="SUPFAM" id="SSF53328">
    <property type="entry name" value="Formyltransferase"/>
    <property type="match status" value="1"/>
</dbReference>
<evidence type="ECO:0000256" key="4">
    <source>
        <dbReference type="ARBA" id="ARBA00022917"/>
    </source>
</evidence>
<reference evidence="8 9" key="1">
    <citation type="submission" date="2016-11" db="EMBL/GenBank/DDBJ databases">
        <authorList>
            <person name="Jaros S."/>
            <person name="Januszkiewicz K."/>
            <person name="Wedrychowicz H."/>
        </authorList>
    </citation>
    <scope>NUCLEOTIDE SEQUENCE [LARGE SCALE GENOMIC DNA]</scope>
    <source>
        <strain evidence="8 9">CGMCC 1.7049</strain>
    </source>
</reference>
<dbReference type="Proteomes" id="UP000199758">
    <property type="component" value="Unassembled WGS sequence"/>
</dbReference>
<dbReference type="GO" id="GO:0005829">
    <property type="term" value="C:cytosol"/>
    <property type="evidence" value="ECO:0007669"/>
    <property type="project" value="TreeGrafter"/>
</dbReference>
<dbReference type="FunFam" id="3.40.50.12230:FF:000001">
    <property type="entry name" value="Methionyl-tRNA formyltransferase"/>
    <property type="match status" value="1"/>
</dbReference>
<protein>
    <recommendedName>
        <fullName evidence="2 5">Methionyl-tRNA formyltransferase</fullName>
        <ecNumber evidence="2 5">2.1.2.9</ecNumber>
    </recommendedName>
</protein>
<dbReference type="Pfam" id="PF02911">
    <property type="entry name" value="Formyl_trans_C"/>
    <property type="match status" value="1"/>
</dbReference>
<dbReference type="GO" id="GO:0004479">
    <property type="term" value="F:methionyl-tRNA formyltransferase activity"/>
    <property type="evidence" value="ECO:0007669"/>
    <property type="project" value="UniProtKB-UniRule"/>
</dbReference>
<dbReference type="OrthoDB" id="9802815at2"/>
<dbReference type="RefSeq" id="WP_072894583.1">
    <property type="nucleotide sequence ID" value="NZ_FQWZ01000002.1"/>
</dbReference>
<sequence>MKLVFAGTPEFSVAALDALHAAGHDIVAVYTQPDRPAGRGQKLTPSPVAQRAAALGLPTFKPEKLRGNEPAIGGLRKLAPDLMIVVAYGLILPQAVLDVPRLGCFNIHASLLPRWRGAAPIQRAILAGDTVSGVTIMQMDAGLDTGAMLLRDEVAITPTTTAYQLHDQLQAMGARLIVDAVAQAEAGQLQAVPQPADGATYAHKFDKAEARLDWARPAIELDRVVRAFNPAPVAWTELGGERVRVFAALPAADSVDATGALPGTILAADADGIAVATGEGRLLLQALQWAGGRVTDAEQAARGRTLIGARFQ</sequence>
<dbReference type="PANTHER" id="PTHR11138:SF5">
    <property type="entry name" value="METHIONYL-TRNA FORMYLTRANSFERASE, MITOCHONDRIAL"/>
    <property type="match status" value="1"/>
</dbReference>
<evidence type="ECO:0000256" key="1">
    <source>
        <dbReference type="ARBA" id="ARBA00010699"/>
    </source>
</evidence>
<dbReference type="InterPro" id="IPR036477">
    <property type="entry name" value="Formyl_transf_N_sf"/>
</dbReference>
<dbReference type="InterPro" id="IPR011034">
    <property type="entry name" value="Formyl_transferase-like_C_sf"/>
</dbReference>
<evidence type="ECO:0000259" key="7">
    <source>
        <dbReference type="Pfam" id="PF02911"/>
    </source>
</evidence>
<proteinExistence type="inferred from homology"/>
<gene>
    <name evidence="5" type="primary">fmt</name>
    <name evidence="8" type="ORF">SAMN04488068_0907</name>
</gene>
<dbReference type="CDD" id="cd08646">
    <property type="entry name" value="FMT_core_Met-tRNA-FMT_N"/>
    <property type="match status" value="1"/>
</dbReference>
<feature type="domain" description="Formyl transferase C-terminal" evidence="7">
    <location>
        <begin position="205"/>
        <end position="304"/>
    </location>
</feature>
<evidence type="ECO:0000259" key="6">
    <source>
        <dbReference type="Pfam" id="PF00551"/>
    </source>
</evidence>
<dbReference type="InterPro" id="IPR005793">
    <property type="entry name" value="Formyl_trans_C"/>
</dbReference>
<dbReference type="InterPro" id="IPR002376">
    <property type="entry name" value="Formyl_transf_N"/>
</dbReference>
<dbReference type="InterPro" id="IPR001555">
    <property type="entry name" value="GART_AS"/>
</dbReference>
<feature type="binding site" evidence="5">
    <location>
        <begin position="110"/>
        <end position="113"/>
    </location>
    <ligand>
        <name>(6S)-5,6,7,8-tetrahydrofolate</name>
        <dbReference type="ChEBI" id="CHEBI:57453"/>
    </ligand>
</feature>
<feature type="domain" description="Formyl transferase N-terminal" evidence="6">
    <location>
        <begin position="1"/>
        <end position="181"/>
    </location>
</feature>
<organism evidence="8 9">
    <name type="scientific">Hydrocarboniphaga daqingensis</name>
    <dbReference type="NCBI Taxonomy" id="490188"/>
    <lineage>
        <taxon>Bacteria</taxon>
        <taxon>Pseudomonadati</taxon>
        <taxon>Pseudomonadota</taxon>
        <taxon>Gammaproteobacteria</taxon>
        <taxon>Nevskiales</taxon>
        <taxon>Nevskiaceae</taxon>
        <taxon>Hydrocarboniphaga</taxon>
    </lineage>
</organism>
<dbReference type="AlphaFoldDB" id="A0A1M5LHE8"/>
<dbReference type="CDD" id="cd08704">
    <property type="entry name" value="Met_tRNA_FMT_C"/>
    <property type="match status" value="1"/>
</dbReference>
<dbReference type="InterPro" id="IPR044135">
    <property type="entry name" value="Met-tRNA-FMT_C"/>
</dbReference>
<name>A0A1M5LHE8_9GAMM</name>
<evidence type="ECO:0000313" key="9">
    <source>
        <dbReference type="Proteomes" id="UP000199758"/>
    </source>
</evidence>
<dbReference type="Pfam" id="PF00551">
    <property type="entry name" value="Formyl_trans_N"/>
    <property type="match status" value="1"/>
</dbReference>
<dbReference type="EC" id="2.1.2.9" evidence="2 5"/>
<evidence type="ECO:0000256" key="2">
    <source>
        <dbReference type="ARBA" id="ARBA00012261"/>
    </source>
</evidence>
<comment type="catalytic activity">
    <reaction evidence="5">
        <text>L-methionyl-tRNA(fMet) + (6R)-10-formyltetrahydrofolate = N-formyl-L-methionyl-tRNA(fMet) + (6S)-5,6,7,8-tetrahydrofolate + H(+)</text>
        <dbReference type="Rhea" id="RHEA:24380"/>
        <dbReference type="Rhea" id="RHEA-COMP:9952"/>
        <dbReference type="Rhea" id="RHEA-COMP:9953"/>
        <dbReference type="ChEBI" id="CHEBI:15378"/>
        <dbReference type="ChEBI" id="CHEBI:57453"/>
        <dbReference type="ChEBI" id="CHEBI:78530"/>
        <dbReference type="ChEBI" id="CHEBI:78844"/>
        <dbReference type="ChEBI" id="CHEBI:195366"/>
        <dbReference type="EC" id="2.1.2.9"/>
    </reaction>
</comment>
<evidence type="ECO:0000256" key="3">
    <source>
        <dbReference type="ARBA" id="ARBA00022679"/>
    </source>
</evidence>
<keyword evidence="3 5" id="KW-0808">Transferase</keyword>
<evidence type="ECO:0000313" key="8">
    <source>
        <dbReference type="EMBL" id="SHG64552.1"/>
    </source>
</evidence>
<dbReference type="InterPro" id="IPR005794">
    <property type="entry name" value="Fmt"/>
</dbReference>
<keyword evidence="4 5" id="KW-0648">Protein biosynthesis</keyword>
<dbReference type="SUPFAM" id="SSF50486">
    <property type="entry name" value="FMT C-terminal domain-like"/>
    <property type="match status" value="1"/>
</dbReference>